<protein>
    <submittedName>
        <fullName evidence="4">SPOR domain-containing protein</fullName>
    </submittedName>
</protein>
<feature type="transmembrane region" description="Helical" evidence="2">
    <location>
        <begin position="26"/>
        <end position="46"/>
    </location>
</feature>
<keyword evidence="2" id="KW-1133">Transmembrane helix</keyword>
<evidence type="ECO:0000256" key="1">
    <source>
        <dbReference type="SAM" id="MobiDB-lite"/>
    </source>
</evidence>
<dbReference type="Pfam" id="PF05036">
    <property type="entry name" value="SPOR"/>
    <property type="match status" value="1"/>
</dbReference>
<feature type="compositionally biased region" description="Low complexity" evidence="1">
    <location>
        <begin position="130"/>
        <end position="152"/>
    </location>
</feature>
<proteinExistence type="predicted"/>
<dbReference type="GO" id="GO:0042834">
    <property type="term" value="F:peptidoglycan binding"/>
    <property type="evidence" value="ECO:0007669"/>
    <property type="project" value="InterPro"/>
</dbReference>
<name>A0A6L5XJU0_9BACT</name>
<comment type="caution">
    <text evidence="4">The sequence shown here is derived from an EMBL/GenBank/DDBJ whole genome shotgun (WGS) entry which is preliminary data.</text>
</comment>
<reference evidence="4 5" key="1">
    <citation type="submission" date="2019-09" db="EMBL/GenBank/DDBJ databases">
        <title>In-depth cultivation of the pig gut microbiome towards novel bacterial diversity and tailored functional studies.</title>
        <authorList>
            <person name="Wylensek D."/>
            <person name="Hitch T.C.A."/>
            <person name="Clavel T."/>
        </authorList>
    </citation>
    <scope>NUCLEOTIDE SEQUENCE [LARGE SCALE GENOMIC DNA]</scope>
    <source>
        <strain evidence="4 5">PG-178-WT-4</strain>
    </source>
</reference>
<accession>A0A6L5XJU0</accession>
<dbReference type="SUPFAM" id="SSF110997">
    <property type="entry name" value="Sporulation related repeat"/>
    <property type="match status" value="1"/>
</dbReference>
<sequence>MSPVSRPSASAQDSPKGALRLRPSSLVAACFLVLAAIVLSYVGGVMSGRAYAVRHAAPAGAARGGTERPPVSDGANPLADPVAQGMEAVRDGADAGQRILAPEDLRFARALRNDNAAQGTPEPAAPAQPPVAANGAPASNAQAGQNGQAAPAVVSTAPFTPAVPEGQTPPPAPVATMFDYVFQVGAFKDAESVDSLRQRLEGRGLRTRMQRDGKLFLVLVLLRGDASRAAEVPQITEELHLGQPILRSRKPAMP</sequence>
<feature type="domain" description="SPOR" evidence="3">
    <location>
        <begin position="179"/>
        <end position="229"/>
    </location>
</feature>
<evidence type="ECO:0000313" key="4">
    <source>
        <dbReference type="EMBL" id="MSS27456.1"/>
    </source>
</evidence>
<keyword evidence="2" id="KW-0812">Transmembrane</keyword>
<dbReference type="InterPro" id="IPR007730">
    <property type="entry name" value="SPOR-like_dom"/>
</dbReference>
<gene>
    <name evidence="4" type="ORF">FYJ44_05195</name>
</gene>
<organism evidence="4 5">
    <name type="scientific">Desulfovibrio porci</name>
    <dbReference type="NCBI Taxonomy" id="2605782"/>
    <lineage>
        <taxon>Bacteria</taxon>
        <taxon>Pseudomonadati</taxon>
        <taxon>Thermodesulfobacteriota</taxon>
        <taxon>Desulfovibrionia</taxon>
        <taxon>Desulfovibrionales</taxon>
        <taxon>Desulfovibrionaceae</taxon>
        <taxon>Desulfovibrio</taxon>
    </lineage>
</organism>
<dbReference type="InterPro" id="IPR036680">
    <property type="entry name" value="SPOR-like_sf"/>
</dbReference>
<dbReference type="AlphaFoldDB" id="A0A6L5XJU0"/>
<dbReference type="Gene3D" id="3.30.70.1070">
    <property type="entry name" value="Sporulation related repeat"/>
    <property type="match status" value="1"/>
</dbReference>
<keyword evidence="5" id="KW-1185">Reference proteome</keyword>
<evidence type="ECO:0000256" key="2">
    <source>
        <dbReference type="SAM" id="Phobius"/>
    </source>
</evidence>
<feature type="region of interest" description="Disordered" evidence="1">
    <location>
        <begin position="60"/>
        <end position="80"/>
    </location>
</feature>
<keyword evidence="2" id="KW-0472">Membrane</keyword>
<dbReference type="EMBL" id="VUMH01000004">
    <property type="protein sequence ID" value="MSS27456.1"/>
    <property type="molecule type" value="Genomic_DNA"/>
</dbReference>
<dbReference type="RefSeq" id="WP_154509840.1">
    <property type="nucleotide sequence ID" value="NZ_VUMH01000004.1"/>
</dbReference>
<dbReference type="Proteomes" id="UP000477488">
    <property type="component" value="Unassembled WGS sequence"/>
</dbReference>
<feature type="region of interest" description="Disordered" evidence="1">
    <location>
        <begin position="116"/>
        <end position="152"/>
    </location>
</feature>
<evidence type="ECO:0000313" key="5">
    <source>
        <dbReference type="Proteomes" id="UP000477488"/>
    </source>
</evidence>
<evidence type="ECO:0000259" key="3">
    <source>
        <dbReference type="Pfam" id="PF05036"/>
    </source>
</evidence>